<reference evidence="4 6" key="2">
    <citation type="submission" date="2016-11" db="EMBL/GenBank/DDBJ databases">
        <title>Mixed transmission modes and dynamic genome evolution in an obligate animal-bacterial symbiosis.</title>
        <authorList>
            <person name="Russell S.L."/>
            <person name="Corbett-Detig R.B."/>
            <person name="Cavanaugh C.M."/>
        </authorList>
    </citation>
    <scope>NUCLEOTIDE SEQUENCE [LARGE SCALE GENOMIC DNA]</scope>
    <source>
        <strain evidence="4">MA-KB16</strain>
    </source>
</reference>
<dbReference type="SUPFAM" id="SSF51735">
    <property type="entry name" value="NAD(P)-binding Rossmann-fold domains"/>
    <property type="match status" value="1"/>
</dbReference>
<protein>
    <submittedName>
        <fullName evidence="4">3-oxoacyl-ACP reductase</fullName>
    </submittedName>
    <submittedName>
        <fullName evidence="3">Short-chain alcohol dehydrogenase-like protein</fullName>
    </submittedName>
</protein>
<dbReference type="Gene3D" id="3.40.50.720">
    <property type="entry name" value="NAD(P)-binding Rossmann-like Domain"/>
    <property type="match status" value="1"/>
</dbReference>
<dbReference type="eggNOG" id="COG1028">
    <property type="taxonomic scope" value="Bacteria"/>
</dbReference>
<dbReference type="STRING" id="2340.JV46_12590"/>
<gene>
    <name evidence="4" type="ORF">BOV88_03705</name>
    <name evidence="3" type="ORF">JV46_12590</name>
</gene>
<dbReference type="InterPro" id="IPR002347">
    <property type="entry name" value="SDR_fam"/>
</dbReference>
<evidence type="ECO:0000313" key="3">
    <source>
        <dbReference type="EMBL" id="KHF25638.1"/>
    </source>
</evidence>
<dbReference type="OrthoDB" id="9804774at2"/>
<keyword evidence="5" id="KW-1185">Reference proteome</keyword>
<dbReference type="PRINTS" id="PR00080">
    <property type="entry name" value="SDRFAMILY"/>
</dbReference>
<evidence type="ECO:0000313" key="5">
    <source>
        <dbReference type="Proteomes" id="UP000030856"/>
    </source>
</evidence>
<reference evidence="3 5" key="1">
    <citation type="journal article" date="2014" name="BMC Genomics">
        <title>The genome of the intracellular bacterium of the coastal bivalve, Solemya velum: a blueprint for thriving in and out of symbiosis.</title>
        <authorList>
            <person name="Dmytrenko O."/>
            <person name="Russell S.L."/>
            <person name="Loo W.T."/>
            <person name="Fontanez K.M."/>
            <person name="Liao L."/>
            <person name="Roeselers G."/>
            <person name="Sharma R."/>
            <person name="Stewart F.J."/>
            <person name="Newton I.L."/>
            <person name="Woyke T."/>
            <person name="Wu D."/>
            <person name="Lang J.M."/>
            <person name="Eisen J.A."/>
            <person name="Cavanaugh C.M."/>
        </authorList>
    </citation>
    <scope>NUCLEOTIDE SEQUENCE [LARGE SCALE GENOMIC DNA]</scope>
    <source>
        <strain evidence="3 5">WH</strain>
    </source>
</reference>
<dbReference type="PRINTS" id="PR00081">
    <property type="entry name" value="GDHRDH"/>
</dbReference>
<organism evidence="3 5">
    <name type="scientific">Solemya velum gill symbiont</name>
    <dbReference type="NCBI Taxonomy" id="2340"/>
    <lineage>
        <taxon>Bacteria</taxon>
        <taxon>Pseudomonadati</taxon>
        <taxon>Pseudomonadota</taxon>
        <taxon>Gammaproteobacteria</taxon>
        <taxon>sulfur-oxidizing symbionts</taxon>
    </lineage>
</organism>
<sequence>MSEFKDKVIIITGAAGNLGEAVAQRFAQDGAKIALVDIDEEGMAETASRLPAETTCISIKTNLFEPESVAAMADAVKQQFGNCDYLANIAGGFAMGSKLYEASDREWQMMMGLNAQSVFHSSRVTIPQMIETGAGRIVSISARAAREGKATMGPYCASKAAVITLTESMAAEHKMDNINVNCILPGTIDTPENRSAMPDADFDNWVPPAALADVVAFLCSDAARCVTGAAVPVYGKS</sequence>
<dbReference type="Proteomes" id="UP000190962">
    <property type="component" value="Unassembled WGS sequence"/>
</dbReference>
<dbReference type="CDD" id="cd05233">
    <property type="entry name" value="SDR_c"/>
    <property type="match status" value="1"/>
</dbReference>
<dbReference type="GeneID" id="86991004"/>
<dbReference type="EMBL" id="JRAA01000001">
    <property type="protein sequence ID" value="KHF25638.1"/>
    <property type="molecule type" value="Genomic_DNA"/>
</dbReference>
<dbReference type="PROSITE" id="PS00061">
    <property type="entry name" value="ADH_SHORT"/>
    <property type="match status" value="1"/>
</dbReference>
<evidence type="ECO:0000256" key="2">
    <source>
        <dbReference type="RuleBase" id="RU000363"/>
    </source>
</evidence>
<dbReference type="InterPro" id="IPR020904">
    <property type="entry name" value="Sc_DH/Rdtase_CS"/>
</dbReference>
<dbReference type="Proteomes" id="UP000030856">
    <property type="component" value="Unassembled WGS sequence"/>
</dbReference>
<comment type="similarity">
    <text evidence="1 2">Belongs to the short-chain dehydrogenases/reductases (SDR) family.</text>
</comment>
<comment type="caution">
    <text evidence="3">The sequence shown here is derived from an EMBL/GenBank/DDBJ whole genome shotgun (WGS) entry which is preliminary data.</text>
</comment>
<evidence type="ECO:0000313" key="6">
    <source>
        <dbReference type="Proteomes" id="UP000190962"/>
    </source>
</evidence>
<dbReference type="InterPro" id="IPR036291">
    <property type="entry name" value="NAD(P)-bd_dom_sf"/>
</dbReference>
<dbReference type="RefSeq" id="WP_043115305.1">
    <property type="nucleotide sequence ID" value="NZ_JRAA01000001.1"/>
</dbReference>
<dbReference type="FunFam" id="3.40.50.720:FF:000084">
    <property type="entry name" value="Short-chain dehydrogenase reductase"/>
    <property type="match status" value="1"/>
</dbReference>
<dbReference type="PANTHER" id="PTHR42760">
    <property type="entry name" value="SHORT-CHAIN DEHYDROGENASES/REDUCTASES FAMILY MEMBER"/>
    <property type="match status" value="1"/>
</dbReference>
<dbReference type="GO" id="GO:0016616">
    <property type="term" value="F:oxidoreductase activity, acting on the CH-OH group of donors, NAD or NADP as acceptor"/>
    <property type="evidence" value="ECO:0007669"/>
    <property type="project" value="TreeGrafter"/>
</dbReference>
<name>A0A0B0H602_SOVGS</name>
<evidence type="ECO:0000313" key="4">
    <source>
        <dbReference type="EMBL" id="OOY35753.1"/>
    </source>
</evidence>
<proteinExistence type="inferred from homology"/>
<dbReference type="AlphaFoldDB" id="A0A0B0H602"/>
<evidence type="ECO:0000256" key="1">
    <source>
        <dbReference type="ARBA" id="ARBA00006484"/>
    </source>
</evidence>
<dbReference type="Pfam" id="PF00106">
    <property type="entry name" value="adh_short"/>
    <property type="match status" value="1"/>
</dbReference>
<accession>A0A0B0H602</accession>
<dbReference type="EMBL" id="MPNX01000003">
    <property type="protein sequence ID" value="OOY35753.1"/>
    <property type="molecule type" value="Genomic_DNA"/>
</dbReference>